<organism evidence="2 3">
    <name type="scientific">Marinirhabdus gelatinilytica</name>
    <dbReference type="NCBI Taxonomy" id="1703343"/>
    <lineage>
        <taxon>Bacteria</taxon>
        <taxon>Pseudomonadati</taxon>
        <taxon>Bacteroidota</taxon>
        <taxon>Flavobacteriia</taxon>
        <taxon>Flavobacteriales</taxon>
        <taxon>Flavobacteriaceae</taxon>
    </lineage>
</organism>
<protein>
    <submittedName>
        <fullName evidence="2">Uncharacterized protein</fullName>
    </submittedName>
</protein>
<gene>
    <name evidence="2" type="ORF">C8D94_101512</name>
</gene>
<name>A0A370QJU6_9FLAO</name>
<dbReference type="RefSeq" id="WP_115122320.1">
    <property type="nucleotide sequence ID" value="NZ_QRAO01000001.1"/>
</dbReference>
<evidence type="ECO:0000256" key="1">
    <source>
        <dbReference type="SAM" id="SignalP"/>
    </source>
</evidence>
<keyword evidence="1" id="KW-0732">Signal</keyword>
<proteinExistence type="predicted"/>
<dbReference type="AlphaFoldDB" id="A0A370QJU6"/>
<sequence length="97" mass="10960">MQFKSIFFLLAFTWCILTPAVVTLCDIKTDVAALFSMNEEETADAFKLGPKEYNAPDSITDGFLSEELLKKRTSIAYKAQFWETVSQETISPPPERS</sequence>
<reference evidence="2 3" key="1">
    <citation type="submission" date="2018-07" db="EMBL/GenBank/DDBJ databases">
        <title>Genomic Encyclopedia of Type Strains, Phase IV (KMG-IV): sequencing the most valuable type-strain genomes for metagenomic binning, comparative biology and taxonomic classification.</title>
        <authorList>
            <person name="Goeker M."/>
        </authorList>
    </citation>
    <scope>NUCLEOTIDE SEQUENCE [LARGE SCALE GENOMIC DNA]</scope>
    <source>
        <strain evidence="2 3">DSM 101478</strain>
    </source>
</reference>
<accession>A0A370QJU6</accession>
<dbReference type="Proteomes" id="UP000255317">
    <property type="component" value="Unassembled WGS sequence"/>
</dbReference>
<dbReference type="OrthoDB" id="839726at2"/>
<keyword evidence="3" id="KW-1185">Reference proteome</keyword>
<feature type="signal peptide" evidence="1">
    <location>
        <begin position="1"/>
        <end position="20"/>
    </location>
</feature>
<evidence type="ECO:0000313" key="3">
    <source>
        <dbReference type="Proteomes" id="UP000255317"/>
    </source>
</evidence>
<evidence type="ECO:0000313" key="2">
    <source>
        <dbReference type="EMBL" id="RDK88637.1"/>
    </source>
</evidence>
<feature type="chain" id="PRO_5016695306" evidence="1">
    <location>
        <begin position="21"/>
        <end position="97"/>
    </location>
</feature>
<comment type="caution">
    <text evidence="2">The sequence shown here is derived from an EMBL/GenBank/DDBJ whole genome shotgun (WGS) entry which is preliminary data.</text>
</comment>
<dbReference type="EMBL" id="QRAO01000001">
    <property type="protein sequence ID" value="RDK88637.1"/>
    <property type="molecule type" value="Genomic_DNA"/>
</dbReference>